<dbReference type="Gene3D" id="3.40.50.10600">
    <property type="entry name" value="SpoIIaa-like domains"/>
    <property type="match status" value="1"/>
</dbReference>
<comment type="caution">
    <text evidence="1">The sequence shown here is derived from an EMBL/GenBank/DDBJ whole genome shotgun (WGS) entry which is preliminary data.</text>
</comment>
<dbReference type="Pfam" id="PF11964">
    <property type="entry name" value="SpoIIAA-like"/>
    <property type="match status" value="1"/>
</dbReference>
<organism evidence="1 2">
    <name type="scientific">Rhodanobacter ginsengisoli</name>
    <dbReference type="NCBI Taxonomy" id="418646"/>
    <lineage>
        <taxon>Bacteria</taxon>
        <taxon>Pseudomonadati</taxon>
        <taxon>Pseudomonadota</taxon>
        <taxon>Gammaproteobacteria</taxon>
        <taxon>Lysobacterales</taxon>
        <taxon>Rhodanobacteraceae</taxon>
        <taxon>Rhodanobacter</taxon>
    </lineage>
</organism>
<name>A0ABW0QLG8_9GAMM</name>
<protein>
    <submittedName>
        <fullName evidence="1">STAS/SEC14 domain-containing protein</fullName>
    </submittedName>
</protein>
<accession>A0ABW0QLG8</accession>
<sequence>MIEDLQGFPDDVVAFACRGHVTAHEYQAVLMPRVEQALQQHDKVRVYYQVDDDFTGIEPGAVWEDIKVGMQHRRHWDRIAVVTDVDWIRNTMRAFGFLMPCEMRIFPTTERARARDWITSR</sequence>
<dbReference type="InterPro" id="IPR038396">
    <property type="entry name" value="SpoIIAA-like_sf"/>
</dbReference>
<keyword evidence="2" id="KW-1185">Reference proteome</keyword>
<gene>
    <name evidence="1" type="ORF">ACFPPA_08665</name>
</gene>
<evidence type="ECO:0000313" key="2">
    <source>
        <dbReference type="Proteomes" id="UP001596114"/>
    </source>
</evidence>
<reference evidence="2" key="1">
    <citation type="journal article" date="2019" name="Int. J. Syst. Evol. Microbiol.">
        <title>The Global Catalogue of Microorganisms (GCM) 10K type strain sequencing project: providing services to taxonomists for standard genome sequencing and annotation.</title>
        <authorList>
            <consortium name="The Broad Institute Genomics Platform"/>
            <consortium name="The Broad Institute Genome Sequencing Center for Infectious Disease"/>
            <person name="Wu L."/>
            <person name="Ma J."/>
        </authorList>
    </citation>
    <scope>NUCLEOTIDE SEQUENCE [LARGE SCALE GENOMIC DNA]</scope>
    <source>
        <strain evidence="2">CGMCC 1.16619</strain>
    </source>
</reference>
<dbReference type="Proteomes" id="UP001596114">
    <property type="component" value="Unassembled WGS sequence"/>
</dbReference>
<dbReference type="EMBL" id="JBHSNF010000001">
    <property type="protein sequence ID" value="MFC5525811.1"/>
    <property type="molecule type" value="Genomic_DNA"/>
</dbReference>
<evidence type="ECO:0000313" key="1">
    <source>
        <dbReference type="EMBL" id="MFC5525811.1"/>
    </source>
</evidence>
<dbReference type="InterPro" id="IPR036513">
    <property type="entry name" value="STAS_dom_sf"/>
</dbReference>
<dbReference type="InterPro" id="IPR021866">
    <property type="entry name" value="SpoIIAA-like"/>
</dbReference>
<dbReference type="SUPFAM" id="SSF52091">
    <property type="entry name" value="SpoIIaa-like"/>
    <property type="match status" value="1"/>
</dbReference>
<dbReference type="RefSeq" id="WP_377319248.1">
    <property type="nucleotide sequence ID" value="NZ_JBHSNF010000001.1"/>
</dbReference>
<proteinExistence type="predicted"/>